<comment type="caution">
    <text evidence="2">The sequence shown here is derived from an EMBL/GenBank/DDBJ whole genome shotgun (WGS) entry which is preliminary data.</text>
</comment>
<dbReference type="AlphaFoldDB" id="X1V705"/>
<dbReference type="EMBL" id="BARW01030980">
    <property type="protein sequence ID" value="GAJ11797.1"/>
    <property type="molecule type" value="Genomic_DNA"/>
</dbReference>
<gene>
    <name evidence="2" type="ORF">S12H4_49391</name>
</gene>
<protein>
    <submittedName>
        <fullName evidence="2">Uncharacterized protein</fullName>
    </submittedName>
</protein>
<keyword evidence="1" id="KW-0812">Transmembrane</keyword>
<evidence type="ECO:0000313" key="2">
    <source>
        <dbReference type="EMBL" id="GAJ11797.1"/>
    </source>
</evidence>
<feature type="non-terminal residue" evidence="2">
    <location>
        <position position="1"/>
    </location>
</feature>
<organism evidence="2">
    <name type="scientific">marine sediment metagenome</name>
    <dbReference type="NCBI Taxonomy" id="412755"/>
    <lineage>
        <taxon>unclassified sequences</taxon>
        <taxon>metagenomes</taxon>
        <taxon>ecological metagenomes</taxon>
    </lineage>
</organism>
<keyword evidence="1" id="KW-1133">Transmembrane helix</keyword>
<evidence type="ECO:0000256" key="1">
    <source>
        <dbReference type="SAM" id="Phobius"/>
    </source>
</evidence>
<accession>X1V705</accession>
<proteinExistence type="predicted"/>
<sequence>TIPCALIVIPIWVMMDSGLVTTKKIKGVQFEAVNLASSPLYKVIKGYAGIGFTYNLIIMIIFWVTPVIQRGKFEMAVIIQIISPLIAAGSAFPGVMILEYYKPRIRSS</sequence>
<keyword evidence="1" id="KW-0472">Membrane</keyword>
<feature type="transmembrane region" description="Helical" evidence="1">
    <location>
        <begin position="77"/>
        <end position="98"/>
    </location>
</feature>
<reference evidence="2" key="1">
    <citation type="journal article" date="2014" name="Front. Microbiol.">
        <title>High frequency of phylogenetically diverse reductive dehalogenase-homologous genes in deep subseafloor sedimentary metagenomes.</title>
        <authorList>
            <person name="Kawai M."/>
            <person name="Futagami T."/>
            <person name="Toyoda A."/>
            <person name="Takaki Y."/>
            <person name="Nishi S."/>
            <person name="Hori S."/>
            <person name="Arai W."/>
            <person name="Tsubouchi T."/>
            <person name="Morono Y."/>
            <person name="Uchiyama I."/>
            <person name="Ito T."/>
            <person name="Fujiyama A."/>
            <person name="Inagaki F."/>
            <person name="Takami H."/>
        </authorList>
    </citation>
    <scope>NUCLEOTIDE SEQUENCE</scope>
    <source>
        <strain evidence="2">Expedition CK06-06</strain>
    </source>
</reference>
<name>X1V705_9ZZZZ</name>
<feature type="transmembrane region" description="Helical" evidence="1">
    <location>
        <begin position="46"/>
        <end position="65"/>
    </location>
</feature>